<proteinExistence type="predicted"/>
<organism evidence="2 3">
    <name type="scientific">Echinicola vietnamensis (strain DSM 17526 / LMG 23754 / KMM 6221)</name>
    <dbReference type="NCBI Taxonomy" id="926556"/>
    <lineage>
        <taxon>Bacteria</taxon>
        <taxon>Pseudomonadati</taxon>
        <taxon>Bacteroidota</taxon>
        <taxon>Cytophagia</taxon>
        <taxon>Cytophagales</taxon>
        <taxon>Cyclobacteriaceae</taxon>
        <taxon>Echinicola</taxon>
    </lineage>
</organism>
<feature type="transmembrane region" description="Helical" evidence="1">
    <location>
        <begin position="49"/>
        <end position="69"/>
    </location>
</feature>
<keyword evidence="1" id="KW-0812">Transmembrane</keyword>
<dbReference type="AlphaFoldDB" id="L0FWF9"/>
<dbReference type="eggNOG" id="ENOG50333MK">
    <property type="taxonomic scope" value="Bacteria"/>
</dbReference>
<feature type="transmembrane region" description="Helical" evidence="1">
    <location>
        <begin position="23"/>
        <end position="42"/>
    </location>
</feature>
<keyword evidence="1" id="KW-1133">Transmembrane helix</keyword>
<accession>L0FWF9</accession>
<dbReference type="OrthoDB" id="1273979at2"/>
<dbReference type="KEGG" id="evi:Echvi_1363"/>
<dbReference type="Proteomes" id="UP000010796">
    <property type="component" value="Chromosome"/>
</dbReference>
<sequence length="106" mass="11659">MNPYTINKGINAPLVFKGLKAQYIAYLAVGLVVLLVLFAVAYMLGLSKYLCLGGALVLGGALFYGVFHYSGKYGQHGLMKATAYRQVPQSIRCRSRKPFLTLKDHT</sequence>
<evidence type="ECO:0000256" key="1">
    <source>
        <dbReference type="SAM" id="Phobius"/>
    </source>
</evidence>
<dbReference type="STRING" id="926556.Echvi_1363"/>
<gene>
    <name evidence="2" type="ordered locus">Echvi_1363</name>
</gene>
<keyword evidence="1" id="KW-0472">Membrane</keyword>
<evidence type="ECO:0008006" key="4">
    <source>
        <dbReference type="Google" id="ProtNLM"/>
    </source>
</evidence>
<keyword evidence="3" id="KW-1185">Reference proteome</keyword>
<dbReference type="PATRIC" id="fig|926556.3.peg.1446"/>
<dbReference type="RefSeq" id="WP_015265196.1">
    <property type="nucleotide sequence ID" value="NC_019904.1"/>
</dbReference>
<dbReference type="InterPro" id="IPR025407">
    <property type="entry name" value="DUF4133"/>
</dbReference>
<evidence type="ECO:0000313" key="3">
    <source>
        <dbReference type="Proteomes" id="UP000010796"/>
    </source>
</evidence>
<dbReference type="HOGENOM" id="CLU_141616_0_0_10"/>
<dbReference type="EMBL" id="CP003346">
    <property type="protein sequence ID" value="AGA77632.1"/>
    <property type="molecule type" value="Genomic_DNA"/>
</dbReference>
<name>L0FWF9_ECHVK</name>
<reference evidence="3" key="1">
    <citation type="submission" date="2012-02" db="EMBL/GenBank/DDBJ databases">
        <title>The complete genome of Echinicola vietnamensis DSM 17526.</title>
        <authorList>
            <person name="Lucas S."/>
            <person name="Copeland A."/>
            <person name="Lapidus A."/>
            <person name="Glavina del Rio T."/>
            <person name="Dalin E."/>
            <person name="Tice H."/>
            <person name="Bruce D."/>
            <person name="Goodwin L."/>
            <person name="Pitluck S."/>
            <person name="Peters L."/>
            <person name="Ovchinnikova G."/>
            <person name="Teshima H."/>
            <person name="Kyrpides N."/>
            <person name="Mavromatis K."/>
            <person name="Ivanova N."/>
            <person name="Brettin T."/>
            <person name="Detter J.C."/>
            <person name="Han C."/>
            <person name="Larimer F."/>
            <person name="Land M."/>
            <person name="Hauser L."/>
            <person name="Markowitz V."/>
            <person name="Cheng J.-F."/>
            <person name="Hugenholtz P."/>
            <person name="Woyke T."/>
            <person name="Wu D."/>
            <person name="Brambilla E."/>
            <person name="Klenk H.-P."/>
            <person name="Eisen J.A."/>
        </authorList>
    </citation>
    <scope>NUCLEOTIDE SEQUENCE [LARGE SCALE GENOMIC DNA]</scope>
    <source>
        <strain evidence="3">DSM 17526 / LMG 23754 / KMM 6221</strain>
    </source>
</reference>
<evidence type="ECO:0000313" key="2">
    <source>
        <dbReference type="EMBL" id="AGA77632.1"/>
    </source>
</evidence>
<dbReference type="Pfam" id="PF13571">
    <property type="entry name" value="DUF4133"/>
    <property type="match status" value="1"/>
</dbReference>
<protein>
    <recommendedName>
        <fullName evidence="4">DUF4133 domain-containing protein</fullName>
    </recommendedName>
</protein>